<comment type="caution">
    <text evidence="2">The sequence shown here is derived from an EMBL/GenBank/DDBJ whole genome shotgun (WGS) entry which is preliminary data.</text>
</comment>
<reference evidence="2" key="1">
    <citation type="journal article" date="2020" name="New Phytol.">
        <title>Comparative genomics reveals dynamic genome evolution in host specialist ectomycorrhizal fungi.</title>
        <authorList>
            <person name="Lofgren L.A."/>
            <person name="Nguyen N.H."/>
            <person name="Vilgalys R."/>
            <person name="Ruytinx J."/>
            <person name="Liao H.L."/>
            <person name="Branco S."/>
            <person name="Kuo A."/>
            <person name="LaButti K."/>
            <person name="Lipzen A."/>
            <person name="Andreopoulos W."/>
            <person name="Pangilinan J."/>
            <person name="Riley R."/>
            <person name="Hundley H."/>
            <person name="Na H."/>
            <person name="Barry K."/>
            <person name="Grigoriev I.V."/>
            <person name="Stajich J.E."/>
            <person name="Kennedy P.G."/>
        </authorList>
    </citation>
    <scope>NUCLEOTIDE SEQUENCE</scope>
    <source>
        <strain evidence="2">DOB743</strain>
    </source>
</reference>
<evidence type="ECO:0000313" key="2">
    <source>
        <dbReference type="EMBL" id="KAG1770344.1"/>
    </source>
</evidence>
<evidence type="ECO:0000313" key="3">
    <source>
        <dbReference type="Proteomes" id="UP000714275"/>
    </source>
</evidence>
<sequence length="304" mass="33669">MSNQPWDSAAAAAHGQENFPTIDDTFNFYRDNLGFPWAGQFPPNLPVLHYRATGHAQGIHSPIPYHPPYYFKSAADGMMAAAGGHQLPPAFTGAWGPDEDPDVAQPGAFIEAWARETAPSDYHDPIDHTSNSFSPHGHLPPPGTIQRDNSVKDFTQVKDIMKKLLLKSSLFPAKNDIAVKANAAWTTTVEDQPIEYQNLARSSAVSGEKKLVNMVETMCNDLRETGRHFVYFKYNLKDGYMVLPAGVINGVEARVDQVAELTKDESFLDITLEINGSLVVIPFGNTPVLEFIAYTTYDSKYQYD</sequence>
<dbReference type="OrthoDB" id="2692447at2759"/>
<evidence type="ECO:0000256" key="1">
    <source>
        <dbReference type="SAM" id="MobiDB-lite"/>
    </source>
</evidence>
<feature type="region of interest" description="Disordered" evidence="1">
    <location>
        <begin position="120"/>
        <end position="149"/>
    </location>
</feature>
<dbReference type="Proteomes" id="UP000714275">
    <property type="component" value="Unassembled WGS sequence"/>
</dbReference>
<accession>A0A9P7CYD7</accession>
<dbReference type="AlphaFoldDB" id="A0A9P7CYD7"/>
<dbReference type="EMBL" id="JABBWD010000065">
    <property type="protein sequence ID" value="KAG1770344.1"/>
    <property type="molecule type" value="Genomic_DNA"/>
</dbReference>
<organism evidence="2 3">
    <name type="scientific">Suillus placidus</name>
    <dbReference type="NCBI Taxonomy" id="48579"/>
    <lineage>
        <taxon>Eukaryota</taxon>
        <taxon>Fungi</taxon>
        <taxon>Dikarya</taxon>
        <taxon>Basidiomycota</taxon>
        <taxon>Agaricomycotina</taxon>
        <taxon>Agaricomycetes</taxon>
        <taxon>Agaricomycetidae</taxon>
        <taxon>Boletales</taxon>
        <taxon>Suillineae</taxon>
        <taxon>Suillaceae</taxon>
        <taxon>Suillus</taxon>
    </lineage>
</organism>
<protein>
    <submittedName>
        <fullName evidence="2">Uncharacterized protein</fullName>
    </submittedName>
</protein>
<gene>
    <name evidence="2" type="ORF">EV702DRAFT_1049339</name>
</gene>
<keyword evidence="3" id="KW-1185">Reference proteome</keyword>
<name>A0A9P7CYD7_9AGAM</name>
<proteinExistence type="predicted"/>